<dbReference type="SUPFAM" id="SSF52402">
    <property type="entry name" value="Adenine nucleotide alpha hydrolases-like"/>
    <property type="match status" value="1"/>
</dbReference>
<reference evidence="2" key="1">
    <citation type="submission" date="2016-10" db="EMBL/GenBank/DDBJ databases">
        <authorList>
            <person name="Varghese N."/>
            <person name="Submissions S."/>
        </authorList>
    </citation>
    <scope>NUCLEOTIDE SEQUENCE [LARGE SCALE GENOMIC DNA]</scope>
    <source>
        <strain evidence="2">DSM 217</strain>
    </source>
</reference>
<protein>
    <submittedName>
        <fullName evidence="1">Universal stress protein family protein</fullName>
    </submittedName>
</protein>
<dbReference type="RefSeq" id="WP_093028207.1">
    <property type="nucleotide sequence ID" value="NZ_FNNZ01000002.1"/>
</dbReference>
<gene>
    <name evidence="1" type="ORF">SAMN05421783_102183</name>
</gene>
<evidence type="ECO:0000313" key="2">
    <source>
        <dbReference type="Proteomes" id="UP000198816"/>
    </source>
</evidence>
<dbReference type="Proteomes" id="UP000198816">
    <property type="component" value="Unassembled WGS sequence"/>
</dbReference>
<proteinExistence type="predicted"/>
<dbReference type="AlphaFoldDB" id="A0A1H2RUS4"/>
<accession>A0A1H2RUS4</accession>
<name>A0A1H2RUS4_THIRO</name>
<dbReference type="Gene3D" id="3.40.50.12370">
    <property type="match status" value="1"/>
</dbReference>
<evidence type="ECO:0000313" key="1">
    <source>
        <dbReference type="EMBL" id="SDW23226.1"/>
    </source>
</evidence>
<sequence>MSAADPAGRIRRIAVALDASPHSLQGLALAAGIAAALNAELEGVFVEDTELLRLAGLPFLRELRIATLCESTLDVDRLQRELRAAARGVRERLERTAAELGVAWSFRVWRGDLEAEILGAALDAELFALGRIGRFAPLRRRPRPTAPKPTHDGLLLGVLYSGSEGSTRALSIALELGIRHAASLVVILQPATSADTATLRNRALEQLGPVREQTRLVSLEATDSAALAATVRNLGMDLLILDETNSLLARASLWTSLETLGCPVAIGR</sequence>
<dbReference type="EMBL" id="FNNZ01000002">
    <property type="protein sequence ID" value="SDW23226.1"/>
    <property type="molecule type" value="Genomic_DNA"/>
</dbReference>
<keyword evidence="2" id="KW-1185">Reference proteome</keyword>
<dbReference type="STRING" id="1058.SAMN05421783_102183"/>
<organism evidence="1 2">
    <name type="scientific">Thiocapsa roseopersicina</name>
    <dbReference type="NCBI Taxonomy" id="1058"/>
    <lineage>
        <taxon>Bacteria</taxon>
        <taxon>Pseudomonadati</taxon>
        <taxon>Pseudomonadota</taxon>
        <taxon>Gammaproteobacteria</taxon>
        <taxon>Chromatiales</taxon>
        <taxon>Chromatiaceae</taxon>
        <taxon>Thiocapsa</taxon>
    </lineage>
</organism>
<dbReference type="OrthoDB" id="189896at2"/>